<dbReference type="Proteomes" id="UP000178106">
    <property type="component" value="Unassembled WGS sequence"/>
</dbReference>
<reference evidence="3 4" key="1">
    <citation type="journal article" date="2016" name="Nat. Commun.">
        <title>Thousands of microbial genomes shed light on interconnected biogeochemical processes in an aquifer system.</title>
        <authorList>
            <person name="Anantharaman K."/>
            <person name="Brown C.T."/>
            <person name="Hug L.A."/>
            <person name="Sharon I."/>
            <person name="Castelle C.J."/>
            <person name="Probst A.J."/>
            <person name="Thomas B.C."/>
            <person name="Singh A."/>
            <person name="Wilkins M.J."/>
            <person name="Karaoz U."/>
            <person name="Brodie E.L."/>
            <person name="Williams K.H."/>
            <person name="Hubbard S.S."/>
            <person name="Banfield J.F."/>
        </authorList>
    </citation>
    <scope>NUCLEOTIDE SEQUENCE [LARGE SCALE GENOMIC DNA]</scope>
</reference>
<sequence length="63" mass="6756">MKKLYKSEDSRVAGGVIGGLGEWMEVNPNILRTGYVALAVVTAIVPAALIYAAAHFIIPKKKD</sequence>
<protein>
    <submittedName>
        <fullName evidence="3">PspC domain-containing protein</fullName>
    </submittedName>
</protein>
<accession>A0A1G2E571</accession>
<dbReference type="InterPro" id="IPR007168">
    <property type="entry name" value="Phageshock_PspC_N"/>
</dbReference>
<dbReference type="AlphaFoldDB" id="A0A1G2E571"/>
<keyword evidence="1" id="KW-0812">Transmembrane</keyword>
<organism evidence="3 4">
    <name type="scientific">Candidatus Lloydbacteria bacterium RIFOXYC12_FULL_46_25</name>
    <dbReference type="NCBI Taxonomy" id="1798670"/>
    <lineage>
        <taxon>Bacteria</taxon>
        <taxon>Candidatus Lloydiibacteriota</taxon>
    </lineage>
</organism>
<evidence type="ECO:0000259" key="2">
    <source>
        <dbReference type="Pfam" id="PF04024"/>
    </source>
</evidence>
<feature type="domain" description="Phage shock protein PspC N-terminal" evidence="2">
    <location>
        <begin position="2"/>
        <end position="61"/>
    </location>
</feature>
<gene>
    <name evidence="3" type="ORF">A2494_04190</name>
</gene>
<proteinExistence type="predicted"/>
<evidence type="ECO:0000256" key="1">
    <source>
        <dbReference type="SAM" id="Phobius"/>
    </source>
</evidence>
<comment type="caution">
    <text evidence="3">The sequence shown here is derived from an EMBL/GenBank/DDBJ whole genome shotgun (WGS) entry which is preliminary data.</text>
</comment>
<feature type="transmembrane region" description="Helical" evidence="1">
    <location>
        <begin position="34"/>
        <end position="58"/>
    </location>
</feature>
<dbReference type="EMBL" id="MHLU01000013">
    <property type="protein sequence ID" value="OGZ20510.1"/>
    <property type="molecule type" value="Genomic_DNA"/>
</dbReference>
<evidence type="ECO:0000313" key="3">
    <source>
        <dbReference type="EMBL" id="OGZ20510.1"/>
    </source>
</evidence>
<name>A0A1G2E571_9BACT</name>
<evidence type="ECO:0000313" key="4">
    <source>
        <dbReference type="Proteomes" id="UP000178106"/>
    </source>
</evidence>
<dbReference type="Pfam" id="PF04024">
    <property type="entry name" value="PspC"/>
    <property type="match status" value="1"/>
</dbReference>
<keyword evidence="1" id="KW-1133">Transmembrane helix</keyword>
<keyword evidence="1" id="KW-0472">Membrane</keyword>